<dbReference type="Proteomes" id="UP000282076">
    <property type="component" value="Unassembled WGS sequence"/>
</dbReference>
<dbReference type="SUPFAM" id="SSF52096">
    <property type="entry name" value="ClpP/crotonase"/>
    <property type="match status" value="1"/>
</dbReference>
<dbReference type="CDD" id="cd06782">
    <property type="entry name" value="cpPDZ_CPP-like"/>
    <property type="match status" value="1"/>
</dbReference>
<dbReference type="InterPro" id="IPR036366">
    <property type="entry name" value="PGBDSf"/>
</dbReference>
<dbReference type="InterPro" id="IPR036365">
    <property type="entry name" value="PGBD-like_sf"/>
</dbReference>
<evidence type="ECO:0000313" key="9">
    <source>
        <dbReference type="Proteomes" id="UP000282076"/>
    </source>
</evidence>
<protein>
    <submittedName>
        <fullName evidence="8">PDZ domain-containing protein</fullName>
    </submittedName>
</protein>
<dbReference type="PROSITE" id="PS50106">
    <property type="entry name" value="PDZ"/>
    <property type="match status" value="1"/>
</dbReference>
<dbReference type="Pfam" id="PF22694">
    <property type="entry name" value="CtpB_N-like"/>
    <property type="match status" value="1"/>
</dbReference>
<organism evidence="8 9">
    <name type="scientific">Cohnella endophytica</name>
    <dbReference type="NCBI Taxonomy" id="2419778"/>
    <lineage>
        <taxon>Bacteria</taxon>
        <taxon>Bacillati</taxon>
        <taxon>Bacillota</taxon>
        <taxon>Bacilli</taxon>
        <taxon>Bacillales</taxon>
        <taxon>Paenibacillaceae</taxon>
        <taxon>Cohnella</taxon>
    </lineage>
</organism>
<dbReference type="Pfam" id="PF17820">
    <property type="entry name" value="PDZ_6"/>
    <property type="match status" value="1"/>
</dbReference>
<dbReference type="Gene3D" id="2.30.42.10">
    <property type="match status" value="1"/>
</dbReference>
<dbReference type="SUPFAM" id="SSF47090">
    <property type="entry name" value="PGBD-like"/>
    <property type="match status" value="1"/>
</dbReference>
<comment type="similarity">
    <text evidence="1 5">Belongs to the peptidase S41A family.</text>
</comment>
<dbReference type="Gene3D" id="1.10.101.10">
    <property type="entry name" value="PGBD-like superfamily/PGBD"/>
    <property type="match status" value="1"/>
</dbReference>
<dbReference type="RefSeq" id="WP_120979414.1">
    <property type="nucleotide sequence ID" value="NZ_RBZM01000011.1"/>
</dbReference>
<dbReference type="InterPro" id="IPR001478">
    <property type="entry name" value="PDZ"/>
</dbReference>
<keyword evidence="3 5" id="KW-0378">Hydrolase</keyword>
<dbReference type="Pfam" id="PF03572">
    <property type="entry name" value="Peptidase_S41"/>
    <property type="match status" value="1"/>
</dbReference>
<keyword evidence="6" id="KW-0472">Membrane</keyword>
<dbReference type="InterPro" id="IPR055210">
    <property type="entry name" value="CtpA/B_N"/>
</dbReference>
<dbReference type="PANTHER" id="PTHR32060:SF29">
    <property type="entry name" value="CARBOXY-TERMINAL PROCESSING PROTEASE CTPB"/>
    <property type="match status" value="1"/>
</dbReference>
<evidence type="ECO:0000256" key="6">
    <source>
        <dbReference type="SAM" id="Phobius"/>
    </source>
</evidence>
<dbReference type="Gene3D" id="3.30.750.44">
    <property type="match status" value="1"/>
</dbReference>
<dbReference type="EMBL" id="RBZM01000011">
    <property type="protein sequence ID" value="RKP47217.1"/>
    <property type="molecule type" value="Genomic_DNA"/>
</dbReference>
<evidence type="ECO:0000313" key="8">
    <source>
        <dbReference type="EMBL" id="RKP47217.1"/>
    </source>
</evidence>
<dbReference type="GO" id="GO:0008236">
    <property type="term" value="F:serine-type peptidase activity"/>
    <property type="evidence" value="ECO:0007669"/>
    <property type="project" value="UniProtKB-KW"/>
</dbReference>
<accession>A0A494X920</accession>
<proteinExistence type="inferred from homology"/>
<evidence type="ECO:0000256" key="5">
    <source>
        <dbReference type="RuleBase" id="RU004404"/>
    </source>
</evidence>
<dbReference type="InterPro" id="IPR036034">
    <property type="entry name" value="PDZ_sf"/>
</dbReference>
<reference evidence="8 9" key="1">
    <citation type="submission" date="2018-10" db="EMBL/GenBank/DDBJ databases">
        <title>Cohnella sp. M2MS4P-1, whole genome shotgun sequence.</title>
        <authorList>
            <person name="Tuo L."/>
        </authorList>
    </citation>
    <scope>NUCLEOTIDE SEQUENCE [LARGE SCALE GENOMIC DNA]</scope>
    <source>
        <strain evidence="8 9">M2MS4P-1</strain>
    </source>
</reference>
<dbReference type="InterPro" id="IPR004447">
    <property type="entry name" value="Peptidase_S41A"/>
</dbReference>
<dbReference type="InterPro" id="IPR002477">
    <property type="entry name" value="Peptidoglycan-bd-like"/>
</dbReference>
<dbReference type="SUPFAM" id="SSF50156">
    <property type="entry name" value="PDZ domain-like"/>
    <property type="match status" value="1"/>
</dbReference>
<dbReference type="InterPro" id="IPR005151">
    <property type="entry name" value="Tail-specific_protease"/>
</dbReference>
<feature type="transmembrane region" description="Helical" evidence="6">
    <location>
        <begin position="7"/>
        <end position="27"/>
    </location>
</feature>
<dbReference type="GO" id="GO:0007165">
    <property type="term" value="P:signal transduction"/>
    <property type="evidence" value="ECO:0007669"/>
    <property type="project" value="TreeGrafter"/>
</dbReference>
<dbReference type="GO" id="GO:0004175">
    <property type="term" value="F:endopeptidase activity"/>
    <property type="evidence" value="ECO:0007669"/>
    <property type="project" value="TreeGrafter"/>
</dbReference>
<dbReference type="OrthoDB" id="9812068at2"/>
<dbReference type="GO" id="GO:0006508">
    <property type="term" value="P:proteolysis"/>
    <property type="evidence" value="ECO:0007669"/>
    <property type="project" value="UniProtKB-KW"/>
</dbReference>
<dbReference type="InterPro" id="IPR029045">
    <property type="entry name" value="ClpP/crotonase-like_dom_sf"/>
</dbReference>
<dbReference type="AlphaFoldDB" id="A0A494X920"/>
<gene>
    <name evidence="8" type="ORF">D7Z26_23185</name>
</gene>
<keyword evidence="9" id="KW-1185">Reference proteome</keyword>
<dbReference type="PANTHER" id="PTHR32060">
    <property type="entry name" value="TAIL-SPECIFIC PROTEASE"/>
    <property type="match status" value="1"/>
</dbReference>
<dbReference type="CDD" id="cd07560">
    <property type="entry name" value="Peptidase_S41_CPP"/>
    <property type="match status" value="1"/>
</dbReference>
<evidence type="ECO:0000256" key="1">
    <source>
        <dbReference type="ARBA" id="ARBA00009179"/>
    </source>
</evidence>
<evidence type="ECO:0000256" key="4">
    <source>
        <dbReference type="ARBA" id="ARBA00022825"/>
    </source>
</evidence>
<name>A0A494X920_9BACL</name>
<keyword evidence="4 5" id="KW-0720">Serine protease</keyword>
<dbReference type="GO" id="GO:0030288">
    <property type="term" value="C:outer membrane-bounded periplasmic space"/>
    <property type="evidence" value="ECO:0007669"/>
    <property type="project" value="TreeGrafter"/>
</dbReference>
<sequence length="491" mass="52890">MWFRGRTVVAMMIVTALVAGMATYAVFEYSGWALKSRDSRPGVASSDMADGLNQAELDKINKAVGLIEHRYIAPADRNKLIDGAVQGMVESLNDPFSVYKSEEEAEKFSDSLQGAFTGIGATLNVVNGFIVVEAPIRGSPAERAGLQPKDILLSVNGDNLQGLQLNDAVAKIRGPKGTKAKLKVRREGLAEPLDLELVRDRIDLQTVSADFGTDGVGQITINQFTEDTSGQFADELGAMWAKGLKALVIDVRDNPGGMLQSVIEIADQLLVKDKPIVQSEYRDGKRNVDVATHGAKNGIRVPIVVLMNKGSASAAEILAGALKQSAGAILIGEQTYGKGTVQASYPHELGDRSLMKLTIYKWLLPDGTWIHEKGISPDIAVEQPAYFQASRLPRDIVMKYDTTGEAVMNLQNILAGVGFPADRNDGYFSQGTALALKAFQKRESLEATGEVTAETAQRLEEALYSNLLIAGNDKQLQAALAKARELANASK</sequence>
<evidence type="ECO:0000256" key="3">
    <source>
        <dbReference type="ARBA" id="ARBA00022801"/>
    </source>
</evidence>
<dbReference type="NCBIfam" id="TIGR00225">
    <property type="entry name" value="prc"/>
    <property type="match status" value="1"/>
</dbReference>
<keyword evidence="6" id="KW-0812">Transmembrane</keyword>
<dbReference type="SMART" id="SM00245">
    <property type="entry name" value="TSPc"/>
    <property type="match status" value="1"/>
</dbReference>
<comment type="caution">
    <text evidence="8">The sequence shown here is derived from an EMBL/GenBank/DDBJ whole genome shotgun (WGS) entry which is preliminary data.</text>
</comment>
<feature type="domain" description="PDZ" evidence="7">
    <location>
        <begin position="113"/>
        <end position="173"/>
    </location>
</feature>
<dbReference type="Pfam" id="PF01471">
    <property type="entry name" value="PG_binding_1"/>
    <property type="match status" value="1"/>
</dbReference>
<dbReference type="Gene3D" id="3.90.226.10">
    <property type="entry name" value="2-enoyl-CoA Hydratase, Chain A, domain 1"/>
    <property type="match status" value="1"/>
</dbReference>
<dbReference type="InterPro" id="IPR041489">
    <property type="entry name" value="PDZ_6"/>
</dbReference>
<dbReference type="FunFam" id="2.30.42.10:FF:000063">
    <property type="entry name" value="Peptidase, S41 family"/>
    <property type="match status" value="1"/>
</dbReference>
<keyword evidence="6" id="KW-1133">Transmembrane helix</keyword>
<evidence type="ECO:0000259" key="7">
    <source>
        <dbReference type="PROSITE" id="PS50106"/>
    </source>
</evidence>
<keyword evidence="2 5" id="KW-0645">Protease</keyword>
<evidence type="ECO:0000256" key="2">
    <source>
        <dbReference type="ARBA" id="ARBA00022670"/>
    </source>
</evidence>
<dbReference type="SMART" id="SM00228">
    <property type="entry name" value="PDZ"/>
    <property type="match status" value="1"/>
</dbReference>